<accession>A0A9P5U3A2</accession>
<dbReference type="Pfam" id="PF20722">
    <property type="entry name" value="DUF6830"/>
    <property type="match status" value="1"/>
</dbReference>
<keyword evidence="4" id="KW-1185">Reference proteome</keyword>
<evidence type="ECO:0000313" key="3">
    <source>
        <dbReference type="EMBL" id="KAF9064711.1"/>
    </source>
</evidence>
<dbReference type="Proteomes" id="UP000772434">
    <property type="component" value="Unassembled WGS sequence"/>
</dbReference>
<feature type="domain" description="DUF6830" evidence="2">
    <location>
        <begin position="54"/>
        <end position="171"/>
    </location>
</feature>
<evidence type="ECO:0000259" key="2">
    <source>
        <dbReference type="Pfam" id="PF20722"/>
    </source>
</evidence>
<protein>
    <recommendedName>
        <fullName evidence="2">DUF6830 domain-containing protein</fullName>
    </recommendedName>
</protein>
<dbReference type="OrthoDB" id="3244185at2759"/>
<gene>
    <name evidence="3" type="ORF">BDP27DRAFT_1230085</name>
</gene>
<organism evidence="3 4">
    <name type="scientific">Rhodocollybia butyracea</name>
    <dbReference type="NCBI Taxonomy" id="206335"/>
    <lineage>
        <taxon>Eukaryota</taxon>
        <taxon>Fungi</taxon>
        <taxon>Dikarya</taxon>
        <taxon>Basidiomycota</taxon>
        <taxon>Agaricomycotina</taxon>
        <taxon>Agaricomycetes</taxon>
        <taxon>Agaricomycetidae</taxon>
        <taxon>Agaricales</taxon>
        <taxon>Marasmiineae</taxon>
        <taxon>Omphalotaceae</taxon>
        <taxon>Rhodocollybia</taxon>
    </lineage>
</organism>
<sequence>MAHDEDTEEDKSEEDTTALILDVAKLGKKRQTQVKRAPTANAASKVETQSGSELLQTNIRIAKHPHEQRKSLNAIVNSHNVPGFIPALKLYINSHLPKEEQATKKEAIANGCLPFTLLDVWHHFKFTPVNLFDDDSDVPKEIVKAIPSGTNLRTSQSGPRYDTVIVLVNDEAESTAVIGCRVARLRVIFQLPEKVKRLGQGFGILEEPAPSNWPRTPLAYITWFSHFKSGPDSKNGMCHVKPSALNGIPQGGIISLSDIRQSCMLVPSSNEWSRSWISDNILDECPSFFVNNFQSKYTYQTIY</sequence>
<dbReference type="EMBL" id="JADNRY010000117">
    <property type="protein sequence ID" value="KAF9064711.1"/>
    <property type="molecule type" value="Genomic_DNA"/>
</dbReference>
<evidence type="ECO:0000256" key="1">
    <source>
        <dbReference type="SAM" id="MobiDB-lite"/>
    </source>
</evidence>
<reference evidence="3" key="1">
    <citation type="submission" date="2020-11" db="EMBL/GenBank/DDBJ databases">
        <authorList>
            <consortium name="DOE Joint Genome Institute"/>
            <person name="Ahrendt S."/>
            <person name="Riley R."/>
            <person name="Andreopoulos W."/>
            <person name="Labutti K."/>
            <person name="Pangilinan J."/>
            <person name="Ruiz-Duenas F.J."/>
            <person name="Barrasa J.M."/>
            <person name="Sanchez-Garcia M."/>
            <person name="Camarero S."/>
            <person name="Miyauchi S."/>
            <person name="Serrano A."/>
            <person name="Linde D."/>
            <person name="Babiker R."/>
            <person name="Drula E."/>
            <person name="Ayuso-Fernandez I."/>
            <person name="Pacheco R."/>
            <person name="Padilla G."/>
            <person name="Ferreira P."/>
            <person name="Barriuso J."/>
            <person name="Kellner H."/>
            <person name="Castanera R."/>
            <person name="Alfaro M."/>
            <person name="Ramirez L."/>
            <person name="Pisabarro A.G."/>
            <person name="Kuo A."/>
            <person name="Tritt A."/>
            <person name="Lipzen A."/>
            <person name="He G."/>
            <person name="Yan M."/>
            <person name="Ng V."/>
            <person name="Cullen D."/>
            <person name="Martin F."/>
            <person name="Rosso M.-N."/>
            <person name="Henrissat B."/>
            <person name="Hibbett D."/>
            <person name="Martinez A.T."/>
            <person name="Grigoriev I.V."/>
        </authorList>
    </citation>
    <scope>NUCLEOTIDE SEQUENCE</scope>
    <source>
        <strain evidence="3">AH 40177</strain>
    </source>
</reference>
<dbReference type="InterPro" id="IPR049233">
    <property type="entry name" value="DUF6830"/>
</dbReference>
<proteinExistence type="predicted"/>
<evidence type="ECO:0000313" key="4">
    <source>
        <dbReference type="Proteomes" id="UP000772434"/>
    </source>
</evidence>
<feature type="region of interest" description="Disordered" evidence="1">
    <location>
        <begin position="30"/>
        <end position="49"/>
    </location>
</feature>
<dbReference type="AlphaFoldDB" id="A0A9P5U3A2"/>
<name>A0A9P5U3A2_9AGAR</name>
<comment type="caution">
    <text evidence="3">The sequence shown here is derived from an EMBL/GenBank/DDBJ whole genome shotgun (WGS) entry which is preliminary data.</text>
</comment>